<evidence type="ECO:0000256" key="1">
    <source>
        <dbReference type="ARBA" id="ARBA00008769"/>
    </source>
</evidence>
<dbReference type="InterPro" id="IPR007049">
    <property type="entry name" value="Carb-sel_porin_OprB"/>
</dbReference>
<dbReference type="Pfam" id="PF04966">
    <property type="entry name" value="OprB"/>
    <property type="match status" value="1"/>
</dbReference>
<name>A0ABQ0NXN5_9PROT</name>
<evidence type="ECO:0000256" key="2">
    <source>
        <dbReference type="RuleBase" id="RU363072"/>
    </source>
</evidence>
<dbReference type="EMBL" id="BAQD01000009">
    <property type="protein sequence ID" value="GBQ05931.1"/>
    <property type="molecule type" value="Genomic_DNA"/>
</dbReference>
<keyword evidence="4" id="KW-1185">Reference proteome</keyword>
<comment type="similarity">
    <text evidence="1 2">Belongs to the OprB family.</text>
</comment>
<dbReference type="PANTHER" id="PTHR37944">
    <property type="entry name" value="PORIN B"/>
    <property type="match status" value="1"/>
</dbReference>
<sequence>MGGRYFEDTSANATGGRARAGRYADEFAFNVDIDFKKMTGLSLGMIHFMMTDRRGAGLGNALPVVNSPQEIYGAGEYSHLTQLSWEMVWNKYVDTEVGEINTENDFEQSSTYWGGNLYCQFQNNGLCGMPQSIAMNSGYGFYPSAHPGAWVKFYPAGNDHYLIQFGAYSVDPRITERRRAWNLGLGGATGMFLPFQLGWHQGGKDDYSGPLQTNVKIGGYWDTTEVHDVYSQLKSYGVPAQLAQNVQSPKVRGRFGGWFQFDRMLERDENDPRRSTAFFGSFTWGDPRTAVAPYLMTLGLVRKGTFPGRPDDTISLGGKIIWINPKLSHWVRGMQNSGYKDLYRPGTESALELNYGYRPARWLLIRPGFQYYWRPGATSRYKDVLLFDMEAGITF</sequence>
<reference evidence="3" key="1">
    <citation type="submission" date="2013-04" db="EMBL/GenBank/DDBJ databases">
        <title>The genome sequencing project of 58 acetic acid bacteria.</title>
        <authorList>
            <person name="Okamoto-Kainuma A."/>
            <person name="Ishikawa M."/>
            <person name="Umino S."/>
            <person name="Koizumi Y."/>
            <person name="Shiwa Y."/>
            <person name="Yoshikawa H."/>
            <person name="Matsutani M."/>
            <person name="Matsushita K."/>
        </authorList>
    </citation>
    <scope>NUCLEOTIDE SEQUENCE</scope>
    <source>
        <strain evidence="3">DSM 15669</strain>
    </source>
</reference>
<dbReference type="PANTHER" id="PTHR37944:SF1">
    <property type="entry name" value="PORIN B"/>
    <property type="match status" value="1"/>
</dbReference>
<dbReference type="InterPro" id="IPR038673">
    <property type="entry name" value="OprB_sf"/>
</dbReference>
<evidence type="ECO:0000313" key="3">
    <source>
        <dbReference type="EMBL" id="GBQ05931.1"/>
    </source>
</evidence>
<gene>
    <name evidence="3" type="ORF">AA15669_0707</name>
</gene>
<accession>A0ABQ0NXN5</accession>
<comment type="caution">
    <text evidence="3">The sequence shown here is derived from an EMBL/GenBank/DDBJ whole genome shotgun (WGS) entry which is preliminary data.</text>
</comment>
<dbReference type="InterPro" id="IPR052932">
    <property type="entry name" value="OprB_Porin"/>
</dbReference>
<evidence type="ECO:0000313" key="4">
    <source>
        <dbReference type="Proteomes" id="UP001062901"/>
    </source>
</evidence>
<dbReference type="Gene3D" id="2.40.160.180">
    <property type="entry name" value="Carbohydrate-selective porin OprB"/>
    <property type="match status" value="1"/>
</dbReference>
<dbReference type="Proteomes" id="UP001062901">
    <property type="component" value="Unassembled WGS sequence"/>
</dbReference>
<organism evidence="3 4">
    <name type="scientific">Saccharibacter floricola DSM 15669</name>
    <dbReference type="NCBI Taxonomy" id="1123227"/>
    <lineage>
        <taxon>Bacteria</taxon>
        <taxon>Pseudomonadati</taxon>
        <taxon>Pseudomonadota</taxon>
        <taxon>Alphaproteobacteria</taxon>
        <taxon>Acetobacterales</taxon>
        <taxon>Acetobacteraceae</taxon>
        <taxon>Saccharibacter</taxon>
    </lineage>
</organism>
<protein>
    <submittedName>
        <fullName evidence="3">Porin</fullName>
    </submittedName>
</protein>
<proteinExistence type="inferred from homology"/>